<dbReference type="Proteomes" id="UP001162992">
    <property type="component" value="Chromosome 16"/>
</dbReference>
<reference evidence="2" key="1">
    <citation type="journal article" date="2024" name="Proc. Natl. Acad. Sci. U.S.A.">
        <title>Extraordinary preservation of gene collinearity over three hundred million years revealed in homosporous lycophytes.</title>
        <authorList>
            <person name="Li C."/>
            <person name="Wickell D."/>
            <person name="Kuo L.Y."/>
            <person name="Chen X."/>
            <person name="Nie B."/>
            <person name="Liao X."/>
            <person name="Peng D."/>
            <person name="Ji J."/>
            <person name="Jenkins J."/>
            <person name="Williams M."/>
            <person name="Shu S."/>
            <person name="Plott C."/>
            <person name="Barry K."/>
            <person name="Rajasekar S."/>
            <person name="Grimwood J."/>
            <person name="Han X."/>
            <person name="Sun S."/>
            <person name="Hou Z."/>
            <person name="He W."/>
            <person name="Dai G."/>
            <person name="Sun C."/>
            <person name="Schmutz J."/>
            <person name="Leebens-Mack J.H."/>
            <person name="Li F.W."/>
            <person name="Wang L."/>
        </authorList>
    </citation>
    <scope>NUCLEOTIDE SEQUENCE [LARGE SCALE GENOMIC DNA]</scope>
    <source>
        <strain evidence="2">cv. PW_Plant_1</strain>
    </source>
</reference>
<evidence type="ECO:0000313" key="1">
    <source>
        <dbReference type="EMBL" id="KAJ7526549.1"/>
    </source>
</evidence>
<evidence type="ECO:0000313" key="2">
    <source>
        <dbReference type="Proteomes" id="UP001162992"/>
    </source>
</evidence>
<dbReference type="EMBL" id="CM055107">
    <property type="protein sequence ID" value="KAJ7526549.1"/>
    <property type="molecule type" value="Genomic_DNA"/>
</dbReference>
<comment type="caution">
    <text evidence="1">The sequence shown here is derived from an EMBL/GenBank/DDBJ whole genome shotgun (WGS) entry which is preliminary data.</text>
</comment>
<protein>
    <submittedName>
        <fullName evidence="1">Uncharacterized protein</fullName>
    </submittedName>
</protein>
<gene>
    <name evidence="1" type="ORF">O6H91_16G011500</name>
</gene>
<proteinExistence type="predicted"/>
<keyword evidence="2" id="KW-1185">Reference proteome</keyword>
<name>A0ACC2B9W5_DIPCM</name>
<sequence>MGATMMRLLSLSFLAPPPALPSCASSHTIHVSRHCGVASGRHNAIAMPLSDEELAMEVPRVCSSLVDESVVDSRRGVLRMAAVLGFGGALGTISDNAVALEGSCENFTVAPSGLSFCDSLLGAGVPASKGMLIKAHYTGTLENGQVFDSSYKRGKPLVFRIGVGEVIKGWDDGILGTVGIPPMLAGGKRKLRIPPELAYGERGAGCSRGSCLIPPNSVLLFDVEFVGKS</sequence>
<accession>A0ACC2B9W5</accession>
<organism evidence="1 2">
    <name type="scientific">Diphasiastrum complanatum</name>
    <name type="common">Issler's clubmoss</name>
    <name type="synonym">Lycopodium complanatum</name>
    <dbReference type="NCBI Taxonomy" id="34168"/>
    <lineage>
        <taxon>Eukaryota</taxon>
        <taxon>Viridiplantae</taxon>
        <taxon>Streptophyta</taxon>
        <taxon>Embryophyta</taxon>
        <taxon>Tracheophyta</taxon>
        <taxon>Lycopodiopsida</taxon>
        <taxon>Lycopodiales</taxon>
        <taxon>Lycopodiaceae</taxon>
        <taxon>Lycopodioideae</taxon>
        <taxon>Diphasiastrum</taxon>
    </lineage>
</organism>